<dbReference type="RefSeq" id="XP_047755247.1">
    <property type="nucleotide sequence ID" value="XM_047901260.1"/>
</dbReference>
<evidence type="ECO:0000313" key="2">
    <source>
        <dbReference type="Proteomes" id="UP000756132"/>
    </source>
</evidence>
<dbReference type="GeneID" id="71981990"/>
<proteinExistence type="predicted"/>
<gene>
    <name evidence="1" type="ORF">CLAFUR5_02112</name>
</gene>
<reference evidence="1" key="1">
    <citation type="submission" date="2021-12" db="EMBL/GenBank/DDBJ databases">
        <authorList>
            <person name="Zaccaron A."/>
            <person name="Stergiopoulos I."/>
        </authorList>
    </citation>
    <scope>NUCLEOTIDE SEQUENCE</scope>
    <source>
        <strain evidence="1">Race5_Kim</strain>
    </source>
</reference>
<protein>
    <submittedName>
        <fullName evidence="1">Uncharacterized protein</fullName>
    </submittedName>
</protein>
<organism evidence="1 2">
    <name type="scientific">Passalora fulva</name>
    <name type="common">Tomato leaf mold</name>
    <name type="synonym">Cladosporium fulvum</name>
    <dbReference type="NCBI Taxonomy" id="5499"/>
    <lineage>
        <taxon>Eukaryota</taxon>
        <taxon>Fungi</taxon>
        <taxon>Dikarya</taxon>
        <taxon>Ascomycota</taxon>
        <taxon>Pezizomycotina</taxon>
        <taxon>Dothideomycetes</taxon>
        <taxon>Dothideomycetidae</taxon>
        <taxon>Mycosphaerellales</taxon>
        <taxon>Mycosphaerellaceae</taxon>
        <taxon>Fulvia</taxon>
    </lineage>
</organism>
<accession>A0A9Q8L4T0</accession>
<name>A0A9Q8L4T0_PASFU</name>
<dbReference type="Proteomes" id="UP000756132">
    <property type="component" value="Chromosome 1"/>
</dbReference>
<dbReference type="KEGG" id="ffu:CLAFUR5_02112"/>
<reference evidence="1" key="2">
    <citation type="journal article" date="2022" name="Microb. Genom.">
        <title>A chromosome-scale genome assembly of the tomato pathogen Cladosporium fulvum reveals a compartmentalized genome architecture and the presence of a dispensable chromosome.</title>
        <authorList>
            <person name="Zaccaron A.Z."/>
            <person name="Chen L.H."/>
            <person name="Samaras A."/>
            <person name="Stergiopoulos I."/>
        </authorList>
    </citation>
    <scope>NUCLEOTIDE SEQUENCE</scope>
    <source>
        <strain evidence="1">Race5_Kim</strain>
    </source>
</reference>
<keyword evidence="2" id="KW-1185">Reference proteome</keyword>
<dbReference type="AlphaFoldDB" id="A0A9Q8L4T0"/>
<dbReference type="EMBL" id="CP090163">
    <property type="protein sequence ID" value="UJO10881.1"/>
    <property type="molecule type" value="Genomic_DNA"/>
</dbReference>
<evidence type="ECO:0000313" key="1">
    <source>
        <dbReference type="EMBL" id="UJO10881.1"/>
    </source>
</evidence>
<sequence>MPFELLGDVPVLAHKEQTSNQENDTQVVIRVTDEGFNLKASMDVTFGRRFRTDQFRECMVTLS</sequence>